<evidence type="ECO:0000259" key="4">
    <source>
        <dbReference type="Pfam" id="PF23598"/>
    </source>
</evidence>
<dbReference type="Gene3D" id="3.80.10.10">
    <property type="entry name" value="Ribonuclease Inhibitor"/>
    <property type="match status" value="1"/>
</dbReference>
<dbReference type="PRINTS" id="PR00364">
    <property type="entry name" value="DISEASERSIST"/>
</dbReference>
<dbReference type="PANTHER" id="PTHR23155:SF1205">
    <property type="entry name" value="DISEASE RESISTANCE PROTEIN RPM1"/>
    <property type="match status" value="1"/>
</dbReference>
<dbReference type="Proteomes" id="UP000032180">
    <property type="component" value="Chromosome 11"/>
</dbReference>
<reference evidence="5 6" key="1">
    <citation type="submission" date="2012-08" db="EMBL/GenBank/DDBJ databases">
        <title>Oryza genome evolution.</title>
        <authorList>
            <person name="Wing R.A."/>
        </authorList>
    </citation>
    <scope>NUCLEOTIDE SEQUENCE</scope>
</reference>
<name>A0A0D9XVF8_9ORYZ</name>
<feature type="region of interest" description="Disordered" evidence="2">
    <location>
        <begin position="763"/>
        <end position="803"/>
    </location>
</feature>
<dbReference type="InterPro" id="IPR027417">
    <property type="entry name" value="P-loop_NTPase"/>
</dbReference>
<evidence type="ECO:0000313" key="6">
    <source>
        <dbReference type="Proteomes" id="UP000032180"/>
    </source>
</evidence>
<dbReference type="AlphaFoldDB" id="A0A0D9XVF8"/>
<feature type="compositionally biased region" description="Polar residues" evidence="2">
    <location>
        <begin position="766"/>
        <end position="785"/>
    </location>
</feature>
<dbReference type="PANTHER" id="PTHR23155">
    <property type="entry name" value="DISEASE RESISTANCE PROTEIN RP"/>
    <property type="match status" value="1"/>
</dbReference>
<dbReference type="GO" id="GO:0098542">
    <property type="term" value="P:defense response to other organism"/>
    <property type="evidence" value="ECO:0007669"/>
    <property type="project" value="TreeGrafter"/>
</dbReference>
<dbReference type="HOGENOM" id="CLU_000837_25_0_1"/>
<dbReference type="InterPro" id="IPR055414">
    <property type="entry name" value="LRR_R13L4/SHOC2-like"/>
</dbReference>
<reference evidence="6" key="2">
    <citation type="submission" date="2013-12" db="EMBL/GenBank/DDBJ databases">
        <authorList>
            <person name="Yu Y."/>
            <person name="Lee S."/>
            <person name="de Baynast K."/>
            <person name="Wissotski M."/>
            <person name="Liu L."/>
            <person name="Talag J."/>
            <person name="Goicoechea J."/>
            <person name="Angelova A."/>
            <person name="Jetty R."/>
            <person name="Kudrna D."/>
            <person name="Golser W."/>
            <person name="Rivera L."/>
            <person name="Zhang J."/>
            <person name="Wing R."/>
        </authorList>
    </citation>
    <scope>NUCLEOTIDE SEQUENCE</scope>
</reference>
<dbReference type="InterPro" id="IPR032675">
    <property type="entry name" value="LRR_dom_sf"/>
</dbReference>
<dbReference type="SUPFAM" id="SSF52540">
    <property type="entry name" value="P-loop containing nucleoside triphosphate hydrolases"/>
    <property type="match status" value="1"/>
</dbReference>
<dbReference type="EnsemblPlants" id="LPERR11G19570.1">
    <property type="protein sequence ID" value="LPERR11G19570.1"/>
    <property type="gene ID" value="LPERR11G19570"/>
</dbReference>
<keyword evidence="1" id="KW-0677">Repeat</keyword>
<keyword evidence="6" id="KW-1185">Reference proteome</keyword>
<reference evidence="5" key="3">
    <citation type="submission" date="2015-04" db="UniProtKB">
        <authorList>
            <consortium name="EnsemblPlants"/>
        </authorList>
    </citation>
    <scope>IDENTIFICATION</scope>
</reference>
<organism evidence="5 6">
    <name type="scientific">Leersia perrieri</name>
    <dbReference type="NCBI Taxonomy" id="77586"/>
    <lineage>
        <taxon>Eukaryota</taxon>
        <taxon>Viridiplantae</taxon>
        <taxon>Streptophyta</taxon>
        <taxon>Embryophyta</taxon>
        <taxon>Tracheophyta</taxon>
        <taxon>Spermatophyta</taxon>
        <taxon>Magnoliopsida</taxon>
        <taxon>Liliopsida</taxon>
        <taxon>Poales</taxon>
        <taxon>Poaceae</taxon>
        <taxon>BOP clade</taxon>
        <taxon>Oryzoideae</taxon>
        <taxon>Oryzeae</taxon>
        <taxon>Oryzinae</taxon>
        <taxon>Leersia</taxon>
    </lineage>
</organism>
<dbReference type="Pfam" id="PF00931">
    <property type="entry name" value="NB-ARC"/>
    <property type="match status" value="1"/>
</dbReference>
<dbReference type="GO" id="GO:0043531">
    <property type="term" value="F:ADP binding"/>
    <property type="evidence" value="ECO:0007669"/>
    <property type="project" value="InterPro"/>
</dbReference>
<sequence>MAVTAGTGALATVVAKLIALLGDDRRYDKITETSRKDVIRLAIAIALLMSVEDYDKTSRVGILSMSQLKRVQKIFLPRIWGAHDANLCKDESMAELRELSYDLDDAIDDLEEELSSDDDMATIDDTTTVLPLSEQRQKIEGCGGAVHQQVEVSAAISNRSKPSTVHTPSSSLLPCGRKHRCFPLAHRRKKRPTQFVKEKVEYDKSTVPSGFQEIKTVCILGLPGAGKTTLAKLLYHYATTENKFQYRAFVSVPVGPTPNPNLKETIAHIIAEAAGGTKTPHGVKGTAPHKYLMGNEPACPVQKKYLIVIDDIWHLEEWEILRKSLPKNSPVAEKCHDDRDDAVIYEIGALDYKTAYLWSKSIVKKYTAGIPVGADGNTDRSEQCSVIAEKCRRMPLALNLKGVVWSGGGFLKVLFQKKTQKVTLISLLTEVGLSGIVVLGEVTEIPLNFFKRLRLLDLEGSCNIENTHLQKMCEQLSPRLRYLCVKGTQINKLPQEISKLKLLEILYANDTQINELPHEIGELKRLRTLQVGNTKISKLPREIGELKHLQTLDLRKGLCEATDMDTEKREDLPANCKGDLSLVLLGCAVGSPHWIFKVAGLHIRIPDHIREHVGDLSSLDIKLYKIQDDDLKFFEEMPNLRTLVLRLEVPLPRKKPVVIAGRGLAKLVIFHVDSRVPRIIFKEEAMPKLKHLEFKFYAGQASNDPMGITNLKSLQKVVFRCSPWYKSESDVPGINTTIAVVEKEAMEHPNRITLLINDGEEKEISTEAQKSDQNIASSSGTSGVETQIAHHDKPRSYSLHFKI</sequence>
<proteinExistence type="predicted"/>
<dbReference type="STRING" id="77586.A0A0D9XVF8"/>
<dbReference type="Gramene" id="LPERR11G19570.1">
    <property type="protein sequence ID" value="LPERR11G19570.1"/>
    <property type="gene ID" value="LPERR11G19570"/>
</dbReference>
<feature type="domain" description="NB-ARC" evidence="3">
    <location>
        <begin position="212"/>
        <end position="327"/>
    </location>
</feature>
<feature type="domain" description="Disease resistance R13L4/SHOC-2-like LRR" evidence="4">
    <location>
        <begin position="604"/>
        <end position="753"/>
    </location>
</feature>
<evidence type="ECO:0000313" key="5">
    <source>
        <dbReference type="EnsemblPlants" id="LPERR11G19570.1"/>
    </source>
</evidence>
<dbReference type="eggNOG" id="KOG4658">
    <property type="taxonomic scope" value="Eukaryota"/>
</dbReference>
<dbReference type="InterPro" id="IPR044974">
    <property type="entry name" value="Disease_R_plants"/>
</dbReference>
<dbReference type="InterPro" id="IPR002182">
    <property type="entry name" value="NB-ARC"/>
</dbReference>
<dbReference type="Pfam" id="PF23598">
    <property type="entry name" value="LRR_14"/>
    <property type="match status" value="2"/>
</dbReference>
<accession>A0A0D9XVF8</accession>
<evidence type="ECO:0000256" key="2">
    <source>
        <dbReference type="SAM" id="MobiDB-lite"/>
    </source>
</evidence>
<dbReference type="SUPFAM" id="SSF52058">
    <property type="entry name" value="L domain-like"/>
    <property type="match status" value="1"/>
</dbReference>
<dbReference type="Gene3D" id="3.40.50.300">
    <property type="entry name" value="P-loop containing nucleotide triphosphate hydrolases"/>
    <property type="match status" value="1"/>
</dbReference>
<evidence type="ECO:0000259" key="3">
    <source>
        <dbReference type="Pfam" id="PF00931"/>
    </source>
</evidence>
<protein>
    <submittedName>
        <fullName evidence="5">Uncharacterized protein</fullName>
    </submittedName>
</protein>
<evidence type="ECO:0000256" key="1">
    <source>
        <dbReference type="ARBA" id="ARBA00022737"/>
    </source>
</evidence>
<feature type="domain" description="Disease resistance R13L4/SHOC-2-like LRR" evidence="4">
    <location>
        <begin position="445"/>
        <end position="532"/>
    </location>
</feature>